<dbReference type="Pfam" id="PF25504">
    <property type="entry name" value="HEAT_5MP1_2"/>
    <property type="match status" value="1"/>
</dbReference>
<dbReference type="PANTHER" id="PTHR14208">
    <property type="entry name" value="BASIC LEUCINE ZIPPER AND W2 DOMAIN-CONTAINING PROTEIN"/>
    <property type="match status" value="1"/>
</dbReference>
<dbReference type="GO" id="GO:0016020">
    <property type="term" value="C:membrane"/>
    <property type="evidence" value="ECO:0007669"/>
    <property type="project" value="TreeGrafter"/>
</dbReference>
<dbReference type="Proteomes" id="UP000834106">
    <property type="component" value="Chromosome 18"/>
</dbReference>
<evidence type="ECO:0000313" key="4">
    <source>
        <dbReference type="Proteomes" id="UP000834106"/>
    </source>
</evidence>
<accession>A0AAD2A4P4</accession>
<keyword evidence="4" id="KW-1185">Reference proteome</keyword>
<feature type="domain" description="5MP1/2-like HEAT" evidence="2">
    <location>
        <begin position="34"/>
        <end position="87"/>
    </location>
</feature>
<proteinExistence type="predicted"/>
<evidence type="ECO:0000256" key="1">
    <source>
        <dbReference type="SAM" id="MobiDB-lite"/>
    </source>
</evidence>
<dbReference type="InterPro" id="IPR057397">
    <property type="entry name" value="HEAT_5MP1_2"/>
</dbReference>
<organism evidence="3 4">
    <name type="scientific">Fraxinus pennsylvanica</name>
    <dbReference type="NCBI Taxonomy" id="56036"/>
    <lineage>
        <taxon>Eukaryota</taxon>
        <taxon>Viridiplantae</taxon>
        <taxon>Streptophyta</taxon>
        <taxon>Embryophyta</taxon>
        <taxon>Tracheophyta</taxon>
        <taxon>Spermatophyta</taxon>
        <taxon>Magnoliopsida</taxon>
        <taxon>eudicotyledons</taxon>
        <taxon>Gunneridae</taxon>
        <taxon>Pentapetalae</taxon>
        <taxon>asterids</taxon>
        <taxon>lamiids</taxon>
        <taxon>Lamiales</taxon>
        <taxon>Oleaceae</taxon>
        <taxon>Oleeae</taxon>
        <taxon>Fraxinus</taxon>
    </lineage>
</organism>
<evidence type="ECO:0000259" key="2">
    <source>
        <dbReference type="Pfam" id="PF25504"/>
    </source>
</evidence>
<reference evidence="3" key="1">
    <citation type="submission" date="2023-05" db="EMBL/GenBank/DDBJ databases">
        <authorList>
            <person name="Huff M."/>
        </authorList>
    </citation>
    <scope>NUCLEOTIDE SEQUENCE</scope>
</reference>
<dbReference type="EMBL" id="OU503053">
    <property type="protein sequence ID" value="CAI9781574.1"/>
    <property type="molecule type" value="Genomic_DNA"/>
</dbReference>
<dbReference type="GO" id="GO:0005737">
    <property type="term" value="C:cytoplasm"/>
    <property type="evidence" value="ECO:0007669"/>
    <property type="project" value="TreeGrafter"/>
</dbReference>
<dbReference type="PANTHER" id="PTHR14208:SF2">
    <property type="entry name" value="PROTEIN KRASAVIETZ"/>
    <property type="match status" value="1"/>
</dbReference>
<dbReference type="AlphaFoldDB" id="A0AAD2A4P4"/>
<feature type="region of interest" description="Disordered" evidence="1">
    <location>
        <begin position="1"/>
        <end position="30"/>
    </location>
</feature>
<sequence>MPLQSLHIDRGAARRTQQKSSKEKPTLGNRGTWIKTRKRNIAAPLDPASFSDAVVQIYLDNAGDLELVARSLESSDLNFSRDGYTFFFESLELFEENERKKLAIFTALAFSQKLSGLPPKTVFQPLPEFKFVQISPFLCGMIH</sequence>
<name>A0AAD2A4P4_9LAMI</name>
<gene>
    <name evidence="3" type="ORF">FPE_LOCUS29004</name>
</gene>
<protein>
    <recommendedName>
        <fullName evidence="2">5MP1/2-like HEAT domain-containing protein</fullName>
    </recommendedName>
</protein>
<dbReference type="InterPro" id="IPR051245">
    <property type="entry name" value="eIF5-mimic_regulator"/>
</dbReference>
<evidence type="ECO:0000313" key="3">
    <source>
        <dbReference type="EMBL" id="CAI9781574.1"/>
    </source>
</evidence>